<feature type="region of interest" description="Disordered" evidence="1">
    <location>
        <begin position="248"/>
        <end position="267"/>
    </location>
</feature>
<dbReference type="InterPro" id="IPR016024">
    <property type="entry name" value="ARM-type_fold"/>
</dbReference>
<proteinExistence type="predicted"/>
<dbReference type="EMBL" id="JBHTGL010000008">
    <property type="protein sequence ID" value="MFD0628398.1"/>
    <property type="molecule type" value="Genomic_DNA"/>
</dbReference>
<evidence type="ECO:0000256" key="1">
    <source>
        <dbReference type="SAM" id="MobiDB-lite"/>
    </source>
</evidence>
<evidence type="ECO:0000313" key="3">
    <source>
        <dbReference type="Proteomes" id="UP001596915"/>
    </source>
</evidence>
<accession>A0ABW2X4E2</accession>
<gene>
    <name evidence="2" type="ORF">ACFQ2K_43055</name>
</gene>
<dbReference type="Proteomes" id="UP001596915">
    <property type="component" value="Unassembled WGS sequence"/>
</dbReference>
<evidence type="ECO:0008006" key="4">
    <source>
        <dbReference type="Google" id="ProtNLM"/>
    </source>
</evidence>
<keyword evidence="3" id="KW-1185">Reference proteome</keyword>
<evidence type="ECO:0000313" key="2">
    <source>
        <dbReference type="EMBL" id="MFD0628398.1"/>
    </source>
</evidence>
<sequence>MTKSSRQPEHRHPAELPHHQTLLDCTDWASLATVRGTGESLPAALARLLDPDPVVRGTAARDALREVTHQNTIYEATVPVALYVAAVLGHPAISAGDFGHDAGMPPNHPLLVRLLDWLGSTAYDADDECVAMGERHCGAGFLQEYGEIRAFRDLRPAMFSAVRPLLGHDDAGVRHAALVAAIPLSEHPDLVSHRGELVDHARRLRATSTDRHNRNRVLDALKAWGYGTDNLESAADISAREHHARRMAERTSRAGKGKGGYCEDPPF</sequence>
<comment type="caution">
    <text evidence="2">The sequence shown here is derived from an EMBL/GenBank/DDBJ whole genome shotgun (WGS) entry which is preliminary data.</text>
</comment>
<name>A0ABW2X4E2_9ACTN</name>
<organism evidence="2 3">
    <name type="scientific">Streptomyces sanglieri</name>
    <dbReference type="NCBI Taxonomy" id="193460"/>
    <lineage>
        <taxon>Bacteria</taxon>
        <taxon>Bacillati</taxon>
        <taxon>Actinomycetota</taxon>
        <taxon>Actinomycetes</taxon>
        <taxon>Kitasatosporales</taxon>
        <taxon>Streptomycetaceae</taxon>
        <taxon>Streptomyces</taxon>
    </lineage>
</organism>
<protein>
    <recommendedName>
        <fullName evidence="4">HEAT repeat domain-containing protein</fullName>
    </recommendedName>
</protein>
<reference evidence="3" key="1">
    <citation type="journal article" date="2019" name="Int. J. Syst. Evol. Microbiol.">
        <title>The Global Catalogue of Microorganisms (GCM) 10K type strain sequencing project: providing services to taxonomists for standard genome sequencing and annotation.</title>
        <authorList>
            <consortium name="The Broad Institute Genomics Platform"/>
            <consortium name="The Broad Institute Genome Sequencing Center for Infectious Disease"/>
            <person name="Wu L."/>
            <person name="Ma J."/>
        </authorList>
    </citation>
    <scope>NUCLEOTIDE SEQUENCE [LARGE SCALE GENOMIC DNA]</scope>
    <source>
        <strain evidence="3">JCM 12607</strain>
    </source>
</reference>
<dbReference type="SUPFAM" id="SSF48371">
    <property type="entry name" value="ARM repeat"/>
    <property type="match status" value="1"/>
</dbReference>